<dbReference type="Gramene" id="TuG1812G0400000015.01.T01">
    <property type="protein sequence ID" value="TuG1812G0400000015.01.T01"/>
    <property type="gene ID" value="TuG1812G0400000015.01"/>
</dbReference>
<feature type="compositionally biased region" description="Basic and acidic residues" evidence="1">
    <location>
        <begin position="92"/>
        <end position="120"/>
    </location>
</feature>
<keyword evidence="3" id="KW-1185">Reference proteome</keyword>
<sequence length="120" mass="13895">MLVVVDHIPAVCGSHYFKPELGLLAIHHQPACRKTKVTMRIHERSSRCEVEKMWRFCRRRWASKIKQWTTGSCRGRWLQFPREWGGGGKRGGGGERIRTAEVHNHSEKATTAEERDGRED</sequence>
<protein>
    <submittedName>
        <fullName evidence="2">Uncharacterized protein</fullName>
    </submittedName>
</protein>
<dbReference type="AlphaFoldDB" id="A0A8R7U3G3"/>
<dbReference type="EnsemblPlants" id="TuG1812G0400000015.01.T01">
    <property type="protein sequence ID" value="TuG1812G0400000015.01.T01"/>
    <property type="gene ID" value="TuG1812G0400000015.01"/>
</dbReference>
<evidence type="ECO:0000313" key="3">
    <source>
        <dbReference type="Proteomes" id="UP000015106"/>
    </source>
</evidence>
<accession>A0A8R7U3G3</accession>
<reference evidence="2" key="3">
    <citation type="submission" date="2022-06" db="UniProtKB">
        <authorList>
            <consortium name="EnsemblPlants"/>
        </authorList>
    </citation>
    <scope>IDENTIFICATION</scope>
</reference>
<evidence type="ECO:0000313" key="2">
    <source>
        <dbReference type="EnsemblPlants" id="TuG1812G0400000015.01.T02"/>
    </source>
</evidence>
<feature type="region of interest" description="Disordered" evidence="1">
    <location>
        <begin position="83"/>
        <end position="120"/>
    </location>
</feature>
<dbReference type="Proteomes" id="UP000015106">
    <property type="component" value="Chromosome 4"/>
</dbReference>
<name>A0A8R7U3G3_TRIUA</name>
<reference evidence="3" key="1">
    <citation type="journal article" date="2013" name="Nature">
        <title>Draft genome of the wheat A-genome progenitor Triticum urartu.</title>
        <authorList>
            <person name="Ling H.Q."/>
            <person name="Zhao S."/>
            <person name="Liu D."/>
            <person name="Wang J."/>
            <person name="Sun H."/>
            <person name="Zhang C."/>
            <person name="Fan H."/>
            <person name="Li D."/>
            <person name="Dong L."/>
            <person name="Tao Y."/>
            <person name="Gao C."/>
            <person name="Wu H."/>
            <person name="Li Y."/>
            <person name="Cui Y."/>
            <person name="Guo X."/>
            <person name="Zheng S."/>
            <person name="Wang B."/>
            <person name="Yu K."/>
            <person name="Liang Q."/>
            <person name="Yang W."/>
            <person name="Lou X."/>
            <person name="Chen J."/>
            <person name="Feng M."/>
            <person name="Jian J."/>
            <person name="Zhang X."/>
            <person name="Luo G."/>
            <person name="Jiang Y."/>
            <person name="Liu J."/>
            <person name="Wang Z."/>
            <person name="Sha Y."/>
            <person name="Zhang B."/>
            <person name="Wu H."/>
            <person name="Tang D."/>
            <person name="Shen Q."/>
            <person name="Xue P."/>
            <person name="Zou S."/>
            <person name="Wang X."/>
            <person name="Liu X."/>
            <person name="Wang F."/>
            <person name="Yang Y."/>
            <person name="An X."/>
            <person name="Dong Z."/>
            <person name="Zhang K."/>
            <person name="Zhang X."/>
            <person name="Luo M.C."/>
            <person name="Dvorak J."/>
            <person name="Tong Y."/>
            <person name="Wang J."/>
            <person name="Yang H."/>
            <person name="Li Z."/>
            <person name="Wang D."/>
            <person name="Zhang A."/>
            <person name="Wang J."/>
        </authorList>
    </citation>
    <scope>NUCLEOTIDE SEQUENCE</scope>
    <source>
        <strain evidence="3">cv. G1812</strain>
    </source>
</reference>
<organism evidence="2 3">
    <name type="scientific">Triticum urartu</name>
    <name type="common">Red wild einkorn</name>
    <name type="synonym">Crithodium urartu</name>
    <dbReference type="NCBI Taxonomy" id="4572"/>
    <lineage>
        <taxon>Eukaryota</taxon>
        <taxon>Viridiplantae</taxon>
        <taxon>Streptophyta</taxon>
        <taxon>Embryophyta</taxon>
        <taxon>Tracheophyta</taxon>
        <taxon>Spermatophyta</taxon>
        <taxon>Magnoliopsida</taxon>
        <taxon>Liliopsida</taxon>
        <taxon>Poales</taxon>
        <taxon>Poaceae</taxon>
        <taxon>BOP clade</taxon>
        <taxon>Pooideae</taxon>
        <taxon>Triticodae</taxon>
        <taxon>Triticeae</taxon>
        <taxon>Triticinae</taxon>
        <taxon>Triticum</taxon>
    </lineage>
</organism>
<proteinExistence type="predicted"/>
<evidence type="ECO:0000256" key="1">
    <source>
        <dbReference type="SAM" id="MobiDB-lite"/>
    </source>
</evidence>
<dbReference type="Gramene" id="TuG1812G0400000015.01.T02">
    <property type="protein sequence ID" value="TuG1812G0400000015.01.T02"/>
    <property type="gene ID" value="TuG1812G0400000015.01"/>
</dbReference>
<dbReference type="EnsemblPlants" id="TuG1812G0400000015.01.T02">
    <property type="protein sequence ID" value="TuG1812G0400000015.01.T02"/>
    <property type="gene ID" value="TuG1812G0400000015.01"/>
</dbReference>
<reference evidence="2" key="2">
    <citation type="submission" date="2018-03" db="EMBL/GenBank/DDBJ databases">
        <title>The Triticum urartu genome reveals the dynamic nature of wheat genome evolution.</title>
        <authorList>
            <person name="Ling H."/>
            <person name="Ma B."/>
            <person name="Shi X."/>
            <person name="Liu H."/>
            <person name="Dong L."/>
            <person name="Sun H."/>
            <person name="Cao Y."/>
            <person name="Gao Q."/>
            <person name="Zheng S."/>
            <person name="Li Y."/>
            <person name="Yu Y."/>
            <person name="Du H."/>
            <person name="Qi M."/>
            <person name="Li Y."/>
            <person name="Yu H."/>
            <person name="Cui Y."/>
            <person name="Wang N."/>
            <person name="Chen C."/>
            <person name="Wu H."/>
            <person name="Zhao Y."/>
            <person name="Zhang J."/>
            <person name="Li Y."/>
            <person name="Zhou W."/>
            <person name="Zhang B."/>
            <person name="Hu W."/>
            <person name="Eijk M."/>
            <person name="Tang J."/>
            <person name="Witsenboer H."/>
            <person name="Zhao S."/>
            <person name="Li Z."/>
            <person name="Zhang A."/>
            <person name="Wang D."/>
            <person name="Liang C."/>
        </authorList>
    </citation>
    <scope>NUCLEOTIDE SEQUENCE [LARGE SCALE GENOMIC DNA]</scope>
    <source>
        <strain evidence="2">cv. G1812</strain>
    </source>
</reference>